<dbReference type="EMBL" id="JASMWN010000010">
    <property type="protein sequence ID" value="MDU9004882.1"/>
    <property type="molecule type" value="Genomic_DNA"/>
</dbReference>
<name>A0ABU3VFC7_9RHOB</name>
<comment type="function">
    <text evidence="9">Catalyzes the condensation of para-aminobenzoate (pABA) with 6-hydroxymethyl-7,8-dihydropterin diphosphate (DHPt-PP) to form 7,8-dihydropteroate (H2Pte), the immediate precursor of folate derivatives.</text>
</comment>
<evidence type="ECO:0000256" key="8">
    <source>
        <dbReference type="ARBA" id="ARBA00022909"/>
    </source>
</evidence>
<keyword evidence="5 9" id="KW-0808">Transferase</keyword>
<evidence type="ECO:0000313" key="11">
    <source>
        <dbReference type="EMBL" id="MDU9004882.1"/>
    </source>
</evidence>
<accession>A0ABU3VFC7</accession>
<reference evidence="12" key="1">
    <citation type="submission" date="2023-05" db="EMBL/GenBank/DDBJ databases">
        <title>Sedimentitalea sp. nov. JM2-8.</title>
        <authorList>
            <person name="Huang J."/>
        </authorList>
    </citation>
    <scope>NUCLEOTIDE SEQUENCE [LARGE SCALE GENOMIC DNA]</scope>
    <source>
        <strain evidence="12">KHS03</strain>
    </source>
</reference>
<comment type="caution">
    <text evidence="11">The sequence shown here is derived from an EMBL/GenBank/DDBJ whole genome shotgun (WGS) entry which is preliminary data.</text>
</comment>
<sequence>MSPAVRPLVQHGATRPKGALPLAGSESLWFTHAEILDRTAPPRLVPASELPADLLENLTAPRKDLMGLDMSVPQLMGILNVTPDSFSDGGVHFDPGTARNAALSMIRAGATIIDIGGESTRPGADTIDCEVETIRTAPVIAALRQETDLPISIDTRKSTVARAALDAGASLVNDVAGFTYDPDLAPLCAAAGVPVCIMHALGDPATMQQNPHYDDVVLDVFAYLQTRVASLSAIGIPRDRMVIDPGIGFGKTEAHNLALLRNLSLFHGLGCPILLGVSRKRFIGTIGQAPDPATRAPGSIAVGLAALAQGVQILRVHDVDDTAQALRLWAAAR</sequence>
<comment type="cofactor">
    <cofactor evidence="2 9">
        <name>Mg(2+)</name>
        <dbReference type="ChEBI" id="CHEBI:18420"/>
    </cofactor>
</comment>
<dbReference type="InterPro" id="IPR011005">
    <property type="entry name" value="Dihydropteroate_synth-like_sf"/>
</dbReference>
<keyword evidence="12" id="KW-1185">Reference proteome</keyword>
<dbReference type="Gene3D" id="3.20.20.20">
    <property type="entry name" value="Dihydropteroate synthase-like"/>
    <property type="match status" value="1"/>
</dbReference>
<dbReference type="Pfam" id="PF00809">
    <property type="entry name" value="Pterin_bind"/>
    <property type="match status" value="1"/>
</dbReference>
<evidence type="ECO:0000256" key="1">
    <source>
        <dbReference type="ARBA" id="ARBA00000012"/>
    </source>
</evidence>
<keyword evidence="6 9" id="KW-0479">Metal-binding</keyword>
<organism evidence="11 12">
    <name type="scientific">Sedimentitalea todarodis</name>
    <dbReference type="NCBI Taxonomy" id="1631240"/>
    <lineage>
        <taxon>Bacteria</taxon>
        <taxon>Pseudomonadati</taxon>
        <taxon>Pseudomonadota</taxon>
        <taxon>Alphaproteobacteria</taxon>
        <taxon>Rhodobacterales</taxon>
        <taxon>Paracoccaceae</taxon>
        <taxon>Sedimentitalea</taxon>
    </lineage>
</organism>
<dbReference type="PANTHER" id="PTHR20941">
    <property type="entry name" value="FOLATE SYNTHESIS PROTEINS"/>
    <property type="match status" value="1"/>
</dbReference>
<proteinExistence type="inferred from homology"/>
<evidence type="ECO:0000256" key="2">
    <source>
        <dbReference type="ARBA" id="ARBA00001946"/>
    </source>
</evidence>
<evidence type="ECO:0000256" key="9">
    <source>
        <dbReference type="RuleBase" id="RU361205"/>
    </source>
</evidence>
<dbReference type="Proteomes" id="UP001255416">
    <property type="component" value="Unassembled WGS sequence"/>
</dbReference>
<comment type="pathway">
    <text evidence="3 9">Cofactor biosynthesis; tetrahydrofolate biosynthesis; 7,8-dihydrofolate from 2-amino-4-hydroxy-6-hydroxymethyl-7,8-dihydropteridine diphosphate and 4-aminobenzoate: step 1/2.</text>
</comment>
<protein>
    <recommendedName>
        <fullName evidence="4 9">Dihydropteroate synthase</fullName>
        <shortName evidence="9">DHPS</shortName>
        <ecNumber evidence="4 9">2.5.1.15</ecNumber>
    </recommendedName>
    <alternativeName>
        <fullName evidence="9">Dihydropteroate pyrophosphorylase</fullName>
    </alternativeName>
</protein>
<dbReference type="SUPFAM" id="SSF51717">
    <property type="entry name" value="Dihydropteroate synthetase-like"/>
    <property type="match status" value="1"/>
</dbReference>
<evidence type="ECO:0000313" key="12">
    <source>
        <dbReference type="Proteomes" id="UP001255416"/>
    </source>
</evidence>
<dbReference type="PROSITE" id="PS00793">
    <property type="entry name" value="DHPS_2"/>
    <property type="match status" value="1"/>
</dbReference>
<evidence type="ECO:0000256" key="7">
    <source>
        <dbReference type="ARBA" id="ARBA00022842"/>
    </source>
</evidence>
<dbReference type="RefSeq" id="WP_316777226.1">
    <property type="nucleotide sequence ID" value="NZ_JASMWN010000010.1"/>
</dbReference>
<evidence type="ECO:0000256" key="6">
    <source>
        <dbReference type="ARBA" id="ARBA00022723"/>
    </source>
</evidence>
<evidence type="ECO:0000259" key="10">
    <source>
        <dbReference type="PROSITE" id="PS50972"/>
    </source>
</evidence>
<dbReference type="PROSITE" id="PS50972">
    <property type="entry name" value="PTERIN_BINDING"/>
    <property type="match status" value="1"/>
</dbReference>
<keyword evidence="8 9" id="KW-0289">Folate biosynthesis</keyword>
<gene>
    <name evidence="11" type="primary">folP</name>
    <name evidence="11" type="ORF">QO231_13590</name>
</gene>
<dbReference type="CDD" id="cd00739">
    <property type="entry name" value="DHPS"/>
    <property type="match status" value="1"/>
</dbReference>
<dbReference type="PROSITE" id="PS00792">
    <property type="entry name" value="DHPS_1"/>
    <property type="match status" value="1"/>
</dbReference>
<comment type="catalytic activity">
    <reaction evidence="1">
        <text>(7,8-dihydropterin-6-yl)methyl diphosphate + 4-aminobenzoate = 7,8-dihydropteroate + diphosphate</text>
        <dbReference type="Rhea" id="RHEA:19949"/>
        <dbReference type="ChEBI" id="CHEBI:17836"/>
        <dbReference type="ChEBI" id="CHEBI:17839"/>
        <dbReference type="ChEBI" id="CHEBI:33019"/>
        <dbReference type="ChEBI" id="CHEBI:72950"/>
        <dbReference type="EC" id="2.5.1.15"/>
    </reaction>
</comment>
<dbReference type="InterPro" id="IPR045031">
    <property type="entry name" value="DHP_synth-like"/>
</dbReference>
<dbReference type="EC" id="2.5.1.15" evidence="4 9"/>
<comment type="similarity">
    <text evidence="9">Belongs to the DHPS family.</text>
</comment>
<keyword evidence="7 9" id="KW-0460">Magnesium</keyword>
<dbReference type="NCBIfam" id="TIGR01496">
    <property type="entry name" value="DHPS"/>
    <property type="match status" value="1"/>
</dbReference>
<dbReference type="InterPro" id="IPR006390">
    <property type="entry name" value="DHP_synth_dom"/>
</dbReference>
<evidence type="ECO:0000256" key="4">
    <source>
        <dbReference type="ARBA" id="ARBA00012458"/>
    </source>
</evidence>
<dbReference type="PANTHER" id="PTHR20941:SF1">
    <property type="entry name" value="FOLIC ACID SYNTHESIS PROTEIN FOL1"/>
    <property type="match status" value="1"/>
</dbReference>
<dbReference type="GO" id="GO:0004156">
    <property type="term" value="F:dihydropteroate synthase activity"/>
    <property type="evidence" value="ECO:0007669"/>
    <property type="project" value="UniProtKB-EC"/>
</dbReference>
<evidence type="ECO:0000256" key="5">
    <source>
        <dbReference type="ARBA" id="ARBA00022679"/>
    </source>
</evidence>
<feature type="domain" description="Pterin-binding" evidence="10">
    <location>
        <begin position="73"/>
        <end position="327"/>
    </location>
</feature>
<evidence type="ECO:0000256" key="3">
    <source>
        <dbReference type="ARBA" id="ARBA00004763"/>
    </source>
</evidence>
<dbReference type="InterPro" id="IPR000489">
    <property type="entry name" value="Pterin-binding_dom"/>
</dbReference>